<organism evidence="1 2">
    <name type="scientific">Gossypium arboreum</name>
    <name type="common">Tree cotton</name>
    <name type="synonym">Gossypium nanking</name>
    <dbReference type="NCBI Taxonomy" id="29729"/>
    <lineage>
        <taxon>Eukaryota</taxon>
        <taxon>Viridiplantae</taxon>
        <taxon>Streptophyta</taxon>
        <taxon>Embryophyta</taxon>
        <taxon>Tracheophyta</taxon>
        <taxon>Spermatophyta</taxon>
        <taxon>Magnoliopsida</taxon>
        <taxon>eudicotyledons</taxon>
        <taxon>Gunneridae</taxon>
        <taxon>Pentapetalae</taxon>
        <taxon>rosids</taxon>
        <taxon>malvids</taxon>
        <taxon>Malvales</taxon>
        <taxon>Malvaceae</taxon>
        <taxon>Malvoideae</taxon>
        <taxon>Gossypium</taxon>
    </lineage>
</organism>
<dbReference type="Proteomes" id="UP001358586">
    <property type="component" value="Chromosome 3"/>
</dbReference>
<proteinExistence type="predicted"/>
<keyword evidence="2" id="KW-1185">Reference proteome</keyword>
<sequence>MEKVEHDILEPKDDDHSTIIEHDELNIGVGVELDIEDELTLELSEEVEEPTHIPIIFVEEPTYKLIEYIYF</sequence>
<name>A0ABR0QN06_GOSAR</name>
<reference evidence="1 2" key="1">
    <citation type="submission" date="2023-03" db="EMBL/GenBank/DDBJ databases">
        <title>WGS of Gossypium arboreum.</title>
        <authorList>
            <person name="Yu D."/>
        </authorList>
    </citation>
    <scope>NUCLEOTIDE SEQUENCE [LARGE SCALE GENOMIC DNA]</scope>
    <source>
        <tissue evidence="1">Leaf</tissue>
    </source>
</reference>
<evidence type="ECO:0000313" key="1">
    <source>
        <dbReference type="EMBL" id="KAK5840302.1"/>
    </source>
</evidence>
<dbReference type="EMBL" id="JARKNE010000003">
    <property type="protein sequence ID" value="KAK5840302.1"/>
    <property type="molecule type" value="Genomic_DNA"/>
</dbReference>
<accession>A0ABR0QN06</accession>
<protein>
    <submittedName>
        <fullName evidence="1">Uncharacterized protein</fullName>
    </submittedName>
</protein>
<evidence type="ECO:0000313" key="2">
    <source>
        <dbReference type="Proteomes" id="UP001358586"/>
    </source>
</evidence>
<comment type="caution">
    <text evidence="1">The sequence shown here is derived from an EMBL/GenBank/DDBJ whole genome shotgun (WGS) entry which is preliminary data.</text>
</comment>
<gene>
    <name evidence="1" type="ORF">PVK06_009196</name>
</gene>